<organism evidence="4 5">
    <name type="scientific">Luteibacter rhizovicinus</name>
    <dbReference type="NCBI Taxonomy" id="242606"/>
    <lineage>
        <taxon>Bacteria</taxon>
        <taxon>Pseudomonadati</taxon>
        <taxon>Pseudomonadota</taxon>
        <taxon>Gammaproteobacteria</taxon>
        <taxon>Lysobacterales</taxon>
        <taxon>Rhodanobacteraceae</taxon>
        <taxon>Luteibacter</taxon>
    </lineage>
</organism>
<name>A0A4R3YM46_9GAMM</name>
<comment type="caution">
    <text evidence="4">The sequence shown here is derived from an EMBL/GenBank/DDBJ whole genome shotgun (WGS) entry which is preliminary data.</text>
</comment>
<feature type="domain" description="Mce/MlaD" evidence="3">
    <location>
        <begin position="159"/>
        <end position="237"/>
    </location>
</feature>
<dbReference type="GO" id="GO:0005543">
    <property type="term" value="F:phospholipid binding"/>
    <property type="evidence" value="ECO:0007669"/>
    <property type="project" value="TreeGrafter"/>
</dbReference>
<dbReference type="PANTHER" id="PTHR33371:SF4">
    <property type="entry name" value="INTERMEMBRANE PHOSPHOLIPID TRANSPORT SYSTEM BINDING PROTEIN MLAD"/>
    <property type="match status" value="1"/>
</dbReference>
<dbReference type="InterPro" id="IPR003399">
    <property type="entry name" value="Mce/MlaD"/>
</dbReference>
<dbReference type="Pfam" id="PF02470">
    <property type="entry name" value="MlaD"/>
    <property type="match status" value="2"/>
</dbReference>
<evidence type="ECO:0000313" key="5">
    <source>
        <dbReference type="Proteomes" id="UP000295645"/>
    </source>
</evidence>
<dbReference type="AlphaFoldDB" id="A0A4R3YM46"/>
<keyword evidence="2" id="KW-0812">Transmembrane</keyword>
<dbReference type="OrthoDB" id="9788420at2"/>
<dbReference type="InterPro" id="IPR052336">
    <property type="entry name" value="MlaD_Phospholipid_Transporter"/>
</dbReference>
<feature type="domain" description="Mce/MlaD" evidence="3">
    <location>
        <begin position="40"/>
        <end position="118"/>
    </location>
</feature>
<protein>
    <submittedName>
        <fullName evidence="4">Phospholipid/cholesterol/gamma-HCH transport system substrate-binding protein</fullName>
    </submittedName>
</protein>
<accession>A0A4R3YM46</accession>
<dbReference type="InterPro" id="IPR030970">
    <property type="entry name" value="ABC_MlaD"/>
</dbReference>
<keyword evidence="2" id="KW-0472">Membrane</keyword>
<dbReference type="NCBIfam" id="TIGR04430">
    <property type="entry name" value="OM_asym_MlaD"/>
    <property type="match status" value="1"/>
</dbReference>
<dbReference type="GO" id="GO:0005548">
    <property type="term" value="F:phospholipid transporter activity"/>
    <property type="evidence" value="ECO:0007669"/>
    <property type="project" value="TreeGrafter"/>
</dbReference>
<dbReference type="EMBL" id="SMCS01000008">
    <property type="protein sequence ID" value="TCV92134.1"/>
    <property type="molecule type" value="Genomic_DNA"/>
</dbReference>
<feature type="region of interest" description="Disordered" evidence="1">
    <location>
        <begin position="269"/>
        <end position="291"/>
    </location>
</feature>
<dbReference type="Proteomes" id="UP000295645">
    <property type="component" value="Unassembled WGS sequence"/>
</dbReference>
<keyword evidence="2" id="KW-1133">Transmembrane helix</keyword>
<keyword evidence="5" id="KW-1185">Reference proteome</keyword>
<evidence type="ECO:0000256" key="2">
    <source>
        <dbReference type="SAM" id="Phobius"/>
    </source>
</evidence>
<evidence type="ECO:0000256" key="1">
    <source>
        <dbReference type="SAM" id="MobiDB-lite"/>
    </source>
</evidence>
<reference evidence="4 5" key="1">
    <citation type="submission" date="2019-03" db="EMBL/GenBank/DDBJ databases">
        <title>Above-ground endophytic microbial communities from plants in different locations in the United States.</title>
        <authorList>
            <person name="Frank C."/>
        </authorList>
    </citation>
    <scope>NUCLEOTIDE SEQUENCE [LARGE SCALE GENOMIC DNA]</scope>
    <source>
        <strain evidence="4 5">LP_13_YM</strain>
    </source>
</reference>
<dbReference type="RefSeq" id="WP_132146418.1">
    <property type="nucleotide sequence ID" value="NZ_SMCS01000008.1"/>
</dbReference>
<dbReference type="PANTHER" id="PTHR33371">
    <property type="entry name" value="INTERMEMBRANE PHOSPHOLIPID TRANSPORT SYSTEM BINDING PROTEIN MLAD-RELATED"/>
    <property type="match status" value="1"/>
</dbReference>
<sequence>MTQRRSYAVGTGLFIVLGFAALAYLATQTTSVANARQGDSYTLETHFANVGQLKARAPVKIAGVRVGSVQAIDLVPGKEEAKVTLSIDKAHEDIPDDSVATIFTSGLLGDQYVGIQFGQSKKALAEGGIIGLTRPAQQLEEMIGKFFGGGSAADRLGGTYKVTGHFTNVGSLQAGAAVKMSGVPIGSVDTVVIQPGHLDAFVTLAIDKRYAQIPDDSAAAVFTSGLIGSQYVAIQPGGSPEFLKDGDEMVLTQSALQLEDLIGKFLVNGSPSDNKNGAGKSGGQPDASSGK</sequence>
<proteinExistence type="predicted"/>
<evidence type="ECO:0000313" key="4">
    <source>
        <dbReference type="EMBL" id="TCV92134.1"/>
    </source>
</evidence>
<gene>
    <name evidence="4" type="ORF">EC912_108128</name>
</gene>
<evidence type="ECO:0000259" key="3">
    <source>
        <dbReference type="Pfam" id="PF02470"/>
    </source>
</evidence>
<feature type="transmembrane region" description="Helical" evidence="2">
    <location>
        <begin position="7"/>
        <end position="26"/>
    </location>
</feature>